<name>A0A4Y7TRC9_COPMI</name>
<keyword evidence="3" id="KW-1185">Reference proteome</keyword>
<evidence type="ECO:0000313" key="2">
    <source>
        <dbReference type="EMBL" id="TEB36484.1"/>
    </source>
</evidence>
<protein>
    <submittedName>
        <fullName evidence="2">Uncharacterized protein</fullName>
    </submittedName>
</protein>
<gene>
    <name evidence="2" type="ORF">FA13DRAFT_1726843</name>
</gene>
<dbReference type="Proteomes" id="UP000298030">
    <property type="component" value="Unassembled WGS sequence"/>
</dbReference>
<evidence type="ECO:0000313" key="3">
    <source>
        <dbReference type="Proteomes" id="UP000298030"/>
    </source>
</evidence>
<accession>A0A4Y7TRC9</accession>
<proteinExistence type="predicted"/>
<organism evidence="2 3">
    <name type="scientific">Coprinellus micaceus</name>
    <name type="common">Glistening ink-cap mushroom</name>
    <name type="synonym">Coprinus micaceus</name>
    <dbReference type="NCBI Taxonomy" id="71717"/>
    <lineage>
        <taxon>Eukaryota</taxon>
        <taxon>Fungi</taxon>
        <taxon>Dikarya</taxon>
        <taxon>Basidiomycota</taxon>
        <taxon>Agaricomycotina</taxon>
        <taxon>Agaricomycetes</taxon>
        <taxon>Agaricomycetidae</taxon>
        <taxon>Agaricales</taxon>
        <taxon>Agaricineae</taxon>
        <taxon>Psathyrellaceae</taxon>
        <taxon>Coprinellus</taxon>
    </lineage>
</organism>
<reference evidence="2 3" key="1">
    <citation type="journal article" date="2019" name="Nat. Ecol. Evol.">
        <title>Megaphylogeny resolves global patterns of mushroom evolution.</title>
        <authorList>
            <person name="Varga T."/>
            <person name="Krizsan K."/>
            <person name="Foldi C."/>
            <person name="Dima B."/>
            <person name="Sanchez-Garcia M."/>
            <person name="Sanchez-Ramirez S."/>
            <person name="Szollosi G.J."/>
            <person name="Szarkandi J.G."/>
            <person name="Papp V."/>
            <person name="Albert L."/>
            <person name="Andreopoulos W."/>
            <person name="Angelini C."/>
            <person name="Antonin V."/>
            <person name="Barry K.W."/>
            <person name="Bougher N.L."/>
            <person name="Buchanan P."/>
            <person name="Buyck B."/>
            <person name="Bense V."/>
            <person name="Catcheside P."/>
            <person name="Chovatia M."/>
            <person name="Cooper J."/>
            <person name="Damon W."/>
            <person name="Desjardin D."/>
            <person name="Finy P."/>
            <person name="Geml J."/>
            <person name="Haridas S."/>
            <person name="Hughes K."/>
            <person name="Justo A."/>
            <person name="Karasinski D."/>
            <person name="Kautmanova I."/>
            <person name="Kiss B."/>
            <person name="Kocsube S."/>
            <person name="Kotiranta H."/>
            <person name="LaButti K.M."/>
            <person name="Lechner B.E."/>
            <person name="Liimatainen K."/>
            <person name="Lipzen A."/>
            <person name="Lukacs Z."/>
            <person name="Mihaltcheva S."/>
            <person name="Morgado L.N."/>
            <person name="Niskanen T."/>
            <person name="Noordeloos M.E."/>
            <person name="Ohm R.A."/>
            <person name="Ortiz-Santana B."/>
            <person name="Ovrebo C."/>
            <person name="Racz N."/>
            <person name="Riley R."/>
            <person name="Savchenko A."/>
            <person name="Shiryaev A."/>
            <person name="Soop K."/>
            <person name="Spirin V."/>
            <person name="Szebenyi C."/>
            <person name="Tomsovsky M."/>
            <person name="Tulloss R.E."/>
            <person name="Uehling J."/>
            <person name="Grigoriev I.V."/>
            <person name="Vagvolgyi C."/>
            <person name="Papp T."/>
            <person name="Martin F.M."/>
            <person name="Miettinen O."/>
            <person name="Hibbett D.S."/>
            <person name="Nagy L.G."/>
        </authorList>
    </citation>
    <scope>NUCLEOTIDE SEQUENCE [LARGE SCALE GENOMIC DNA]</scope>
    <source>
        <strain evidence="2 3">FP101781</strain>
    </source>
</reference>
<sequence>MRGRTLVYAFTQSHLMLCAPQVRIEYDGMETGASKTQFPGVGSDDGGYTFS</sequence>
<feature type="region of interest" description="Disordered" evidence="1">
    <location>
        <begin position="32"/>
        <end position="51"/>
    </location>
</feature>
<evidence type="ECO:0000256" key="1">
    <source>
        <dbReference type="SAM" id="MobiDB-lite"/>
    </source>
</evidence>
<dbReference type="EMBL" id="QPFP01000005">
    <property type="protein sequence ID" value="TEB36484.1"/>
    <property type="molecule type" value="Genomic_DNA"/>
</dbReference>
<comment type="caution">
    <text evidence="2">The sequence shown here is derived from an EMBL/GenBank/DDBJ whole genome shotgun (WGS) entry which is preliminary data.</text>
</comment>
<dbReference type="AlphaFoldDB" id="A0A4Y7TRC9"/>